<dbReference type="GO" id="GO:0009298">
    <property type="term" value="P:GDP-mannose biosynthetic process"/>
    <property type="evidence" value="ECO:0007669"/>
    <property type="project" value="TreeGrafter"/>
</dbReference>
<protein>
    <recommendedName>
        <fullName evidence="1">Nucleotidyl transferase domain-containing protein</fullName>
    </recommendedName>
</protein>
<proteinExistence type="predicted"/>
<dbReference type="PANTHER" id="PTHR46390">
    <property type="entry name" value="MANNOSE-1-PHOSPHATE GUANYLYLTRANSFERASE"/>
    <property type="match status" value="1"/>
</dbReference>
<evidence type="ECO:0000259" key="1">
    <source>
        <dbReference type="Pfam" id="PF00483"/>
    </source>
</evidence>
<name>A0A1F7GU76_9BACT</name>
<comment type="caution">
    <text evidence="2">The sequence shown here is derived from an EMBL/GenBank/DDBJ whole genome shotgun (WGS) entry which is preliminary data.</text>
</comment>
<sequence length="362" mass="41534">MKAIIFAGGVGSRLWPLSRKKTPKQFMDIVDSKTMLQLCIDRLTPGFDLEDIYIVTGKDYVGSVRKQLPALDKRNIIAEPTMRDVGPAVGLISAIFAKKFPNYPIALLWGSDHLVKKEGFFRRILRACGDVIEKNPNKIILIGQKPRFASQNLGWIAYDEKVFEKNKINFYQLEGFQYRPDKKTAEKYFMDKKHVWNLGYWVTTPSYLWSLFEKFSPQLFRELKKIQDAYETPRYEKVLNEVYPHLEKISFDNAIVEKMDFKNGLVVSADLGWSDVGAWEGLKEALQTSKEANVTQGRVLLEDSLDNLVYNFDNDKVVVGIDLNDFLIVNTDDVLLVTKKASVPKIKKLVKSLKGTKYEKLT</sequence>
<dbReference type="InterPro" id="IPR051161">
    <property type="entry name" value="Mannose-6P_isomerase_type2"/>
</dbReference>
<dbReference type="GO" id="GO:0004475">
    <property type="term" value="F:mannose-1-phosphate guanylyltransferase (GTP) activity"/>
    <property type="evidence" value="ECO:0007669"/>
    <property type="project" value="TreeGrafter"/>
</dbReference>
<organism evidence="2 3">
    <name type="scientific">Candidatus Roizmanbacteria bacterium RIFCSPHIGHO2_02_FULL_37_24</name>
    <dbReference type="NCBI Taxonomy" id="1802037"/>
    <lineage>
        <taxon>Bacteria</taxon>
        <taxon>Candidatus Roizmaniibacteriota</taxon>
    </lineage>
</organism>
<dbReference type="EMBL" id="MFZM01000039">
    <property type="protein sequence ID" value="OGK22617.1"/>
    <property type="molecule type" value="Genomic_DNA"/>
</dbReference>
<dbReference type="Gene3D" id="3.90.550.10">
    <property type="entry name" value="Spore Coat Polysaccharide Biosynthesis Protein SpsA, Chain A"/>
    <property type="match status" value="1"/>
</dbReference>
<dbReference type="Proteomes" id="UP000177159">
    <property type="component" value="Unassembled WGS sequence"/>
</dbReference>
<dbReference type="SUPFAM" id="SSF53448">
    <property type="entry name" value="Nucleotide-diphospho-sugar transferases"/>
    <property type="match status" value="1"/>
</dbReference>
<dbReference type="PANTHER" id="PTHR46390:SF1">
    <property type="entry name" value="MANNOSE-1-PHOSPHATE GUANYLYLTRANSFERASE"/>
    <property type="match status" value="1"/>
</dbReference>
<feature type="domain" description="Nucleotidyl transferase" evidence="1">
    <location>
        <begin position="2"/>
        <end position="288"/>
    </location>
</feature>
<dbReference type="InterPro" id="IPR005835">
    <property type="entry name" value="NTP_transferase_dom"/>
</dbReference>
<gene>
    <name evidence="2" type="ORF">A3C24_04595</name>
</gene>
<dbReference type="Pfam" id="PF00483">
    <property type="entry name" value="NTP_transferase"/>
    <property type="match status" value="1"/>
</dbReference>
<dbReference type="AlphaFoldDB" id="A0A1F7GU76"/>
<accession>A0A1F7GU76</accession>
<dbReference type="InterPro" id="IPR029044">
    <property type="entry name" value="Nucleotide-diphossugar_trans"/>
</dbReference>
<evidence type="ECO:0000313" key="2">
    <source>
        <dbReference type="EMBL" id="OGK22617.1"/>
    </source>
</evidence>
<reference evidence="2 3" key="1">
    <citation type="journal article" date="2016" name="Nat. Commun.">
        <title>Thousands of microbial genomes shed light on interconnected biogeochemical processes in an aquifer system.</title>
        <authorList>
            <person name="Anantharaman K."/>
            <person name="Brown C.T."/>
            <person name="Hug L.A."/>
            <person name="Sharon I."/>
            <person name="Castelle C.J."/>
            <person name="Probst A.J."/>
            <person name="Thomas B.C."/>
            <person name="Singh A."/>
            <person name="Wilkins M.J."/>
            <person name="Karaoz U."/>
            <person name="Brodie E.L."/>
            <person name="Williams K.H."/>
            <person name="Hubbard S.S."/>
            <person name="Banfield J.F."/>
        </authorList>
    </citation>
    <scope>NUCLEOTIDE SEQUENCE [LARGE SCALE GENOMIC DNA]</scope>
</reference>
<dbReference type="SUPFAM" id="SSF159283">
    <property type="entry name" value="Guanosine diphospho-D-mannose pyrophosphorylase/mannose-6-phosphate isomerase linker domain"/>
    <property type="match status" value="1"/>
</dbReference>
<evidence type="ECO:0000313" key="3">
    <source>
        <dbReference type="Proteomes" id="UP000177159"/>
    </source>
</evidence>